<dbReference type="EMBL" id="QJKJ01001708">
    <property type="protein sequence ID" value="RDY06318.1"/>
    <property type="molecule type" value="Genomic_DNA"/>
</dbReference>
<protein>
    <submittedName>
        <fullName evidence="1">ATP-dependent RNA helicase DEAH12, chloroplastic</fullName>
    </submittedName>
</protein>
<sequence>MKKASPLNSHPYPYVTHRRHDFHHLPLHGASTPRPPHLWRPRFHPQARLVRPPEPYFAVELRLGSRPLRLEDVEALVDECQCKPDNFTFYPVDDVAAVLSYRRWEDARDAVVWFWELLLWEKHDFAPALDSNVPIGDDLDGRLRTLFAAHVRGVMEGKEVKRWAEESERLSKEIVRVSGLLRKPLHIGAHNVFMEKRKWLVNEKNLVGRRMKEFESAMECILKHLEDGDGDDVEGGMGVNVFTFDRGFDWKRIHCMISRERRRLEDGLPIYAYRSHILQEIHYQQGGGVGKSYINCLSCGGVVYILFG</sequence>
<keyword evidence="2" id="KW-1185">Reference proteome</keyword>
<keyword evidence="1" id="KW-0067">ATP-binding</keyword>
<evidence type="ECO:0000313" key="1">
    <source>
        <dbReference type="EMBL" id="RDY06318.1"/>
    </source>
</evidence>
<feature type="non-terminal residue" evidence="1">
    <location>
        <position position="1"/>
    </location>
</feature>
<dbReference type="GO" id="GO:0004386">
    <property type="term" value="F:helicase activity"/>
    <property type="evidence" value="ECO:0007669"/>
    <property type="project" value="UniProtKB-KW"/>
</dbReference>
<name>A0A371HU69_MUCPR</name>
<reference evidence="1" key="1">
    <citation type="submission" date="2018-05" db="EMBL/GenBank/DDBJ databases">
        <title>Draft genome of Mucuna pruriens seed.</title>
        <authorList>
            <person name="Nnadi N.E."/>
            <person name="Vos R."/>
            <person name="Hasami M.H."/>
            <person name="Devisetty U.K."/>
            <person name="Aguiy J.C."/>
        </authorList>
    </citation>
    <scope>NUCLEOTIDE SEQUENCE [LARGE SCALE GENOMIC DNA]</scope>
    <source>
        <strain evidence="1">JCA_2017</strain>
    </source>
</reference>
<dbReference type="AlphaFoldDB" id="A0A371HU69"/>
<evidence type="ECO:0000313" key="2">
    <source>
        <dbReference type="Proteomes" id="UP000257109"/>
    </source>
</evidence>
<proteinExistence type="predicted"/>
<dbReference type="Proteomes" id="UP000257109">
    <property type="component" value="Unassembled WGS sequence"/>
</dbReference>
<accession>A0A371HU69</accession>
<comment type="caution">
    <text evidence="1">The sequence shown here is derived from an EMBL/GenBank/DDBJ whole genome shotgun (WGS) entry which is preliminary data.</text>
</comment>
<keyword evidence="1" id="KW-0547">Nucleotide-binding</keyword>
<gene>
    <name evidence="1" type="ORF">CR513_09711</name>
</gene>
<dbReference type="STRING" id="157652.A0A371HU69"/>
<keyword evidence="1" id="KW-0378">Hydrolase</keyword>
<dbReference type="OrthoDB" id="1748967at2759"/>
<keyword evidence="1" id="KW-0347">Helicase</keyword>
<organism evidence="1 2">
    <name type="scientific">Mucuna pruriens</name>
    <name type="common">Velvet bean</name>
    <name type="synonym">Dolichos pruriens</name>
    <dbReference type="NCBI Taxonomy" id="157652"/>
    <lineage>
        <taxon>Eukaryota</taxon>
        <taxon>Viridiplantae</taxon>
        <taxon>Streptophyta</taxon>
        <taxon>Embryophyta</taxon>
        <taxon>Tracheophyta</taxon>
        <taxon>Spermatophyta</taxon>
        <taxon>Magnoliopsida</taxon>
        <taxon>eudicotyledons</taxon>
        <taxon>Gunneridae</taxon>
        <taxon>Pentapetalae</taxon>
        <taxon>rosids</taxon>
        <taxon>fabids</taxon>
        <taxon>Fabales</taxon>
        <taxon>Fabaceae</taxon>
        <taxon>Papilionoideae</taxon>
        <taxon>50 kb inversion clade</taxon>
        <taxon>NPAAA clade</taxon>
        <taxon>indigoferoid/millettioid clade</taxon>
        <taxon>Phaseoleae</taxon>
        <taxon>Mucuna</taxon>
    </lineage>
</organism>